<reference evidence="4" key="1">
    <citation type="submission" date="2021-06" db="EMBL/GenBank/DDBJ databases">
        <authorList>
            <person name="Hodson N. C."/>
            <person name="Mongue J. A."/>
            <person name="Jaron S. K."/>
        </authorList>
    </citation>
    <scope>NUCLEOTIDE SEQUENCE</scope>
</reference>
<sequence>AIVMAAFGLITIDQVLSQLVPEGLATTYRRYQKDNQGDGRYHYGYQTTNGISVHDRGYIRNPLAPKNAQVSVKKGCYSYTSPEKAFISVIYTADDRGYRPTTRITYPKDGVKHLQHRADPCRPSLFGPANPSSDSDFGVGGFIPSSPGSNSDDYDDSGAPGIIGGHNGGNNGGNNNGGNNAGNNNGGNNGGPNGGNNNGGPNGGNNNGGNNGGPNSGNNNGGNTGSNNGANNNNGGNNGTVPNIDNSNYCEPQLPPSCSFRLKDGSLVVINYVPNDEGGIKPLVRVYPLGWTEYYTCNVDIPAVEYPTGSVIDSGELNWGWEHPLKHRKVVG</sequence>
<feature type="compositionally biased region" description="Low complexity" evidence="2">
    <location>
        <begin position="225"/>
        <end position="235"/>
    </location>
</feature>
<comment type="caution">
    <text evidence="4">The sequence shown here is derived from an EMBL/GenBank/DDBJ whole genome shotgun (WGS) entry which is preliminary data.</text>
</comment>
<dbReference type="Pfam" id="PF00379">
    <property type="entry name" value="Chitin_bind_4"/>
    <property type="match status" value="1"/>
</dbReference>
<keyword evidence="3" id="KW-0732">Signal</keyword>
<feature type="region of interest" description="Disordered" evidence="2">
    <location>
        <begin position="103"/>
        <end position="248"/>
    </location>
</feature>
<evidence type="ECO:0000313" key="4">
    <source>
        <dbReference type="EMBL" id="CAG7687153.1"/>
    </source>
</evidence>
<evidence type="ECO:0000256" key="3">
    <source>
        <dbReference type="SAM" id="SignalP"/>
    </source>
</evidence>
<evidence type="ECO:0000256" key="1">
    <source>
        <dbReference type="PROSITE-ProRule" id="PRU00497"/>
    </source>
</evidence>
<evidence type="ECO:0000313" key="5">
    <source>
        <dbReference type="Proteomes" id="UP000708208"/>
    </source>
</evidence>
<dbReference type="AlphaFoldDB" id="A0A8J2NKX5"/>
<feature type="non-terminal residue" evidence="4">
    <location>
        <position position="1"/>
    </location>
</feature>
<feature type="signal peptide" evidence="3">
    <location>
        <begin position="1"/>
        <end position="17"/>
    </location>
</feature>
<dbReference type="Proteomes" id="UP000708208">
    <property type="component" value="Unassembled WGS sequence"/>
</dbReference>
<gene>
    <name evidence="4" type="ORF">AFUS01_LOCUS3200</name>
</gene>
<dbReference type="EMBL" id="CAJVCH010019115">
    <property type="protein sequence ID" value="CAG7687153.1"/>
    <property type="molecule type" value="Genomic_DNA"/>
</dbReference>
<accession>A0A8J2NKX5</accession>
<keyword evidence="1" id="KW-0193">Cuticle</keyword>
<feature type="compositionally biased region" description="Gly residues" evidence="2">
    <location>
        <begin position="161"/>
        <end position="224"/>
    </location>
</feature>
<feature type="compositionally biased region" description="Basic and acidic residues" evidence="2">
    <location>
        <begin position="109"/>
        <end position="120"/>
    </location>
</feature>
<evidence type="ECO:0000256" key="2">
    <source>
        <dbReference type="SAM" id="MobiDB-lite"/>
    </source>
</evidence>
<dbReference type="GO" id="GO:0042302">
    <property type="term" value="F:structural constituent of cuticle"/>
    <property type="evidence" value="ECO:0007669"/>
    <property type="project" value="UniProtKB-UniRule"/>
</dbReference>
<organism evidence="4 5">
    <name type="scientific">Allacma fusca</name>
    <dbReference type="NCBI Taxonomy" id="39272"/>
    <lineage>
        <taxon>Eukaryota</taxon>
        <taxon>Metazoa</taxon>
        <taxon>Ecdysozoa</taxon>
        <taxon>Arthropoda</taxon>
        <taxon>Hexapoda</taxon>
        <taxon>Collembola</taxon>
        <taxon>Symphypleona</taxon>
        <taxon>Sminthuridae</taxon>
        <taxon>Allacma</taxon>
    </lineage>
</organism>
<dbReference type="InterPro" id="IPR000618">
    <property type="entry name" value="Insect_cuticle"/>
</dbReference>
<feature type="chain" id="PRO_5035179572" evidence="3">
    <location>
        <begin position="18"/>
        <end position="332"/>
    </location>
</feature>
<dbReference type="OrthoDB" id="7255276at2759"/>
<keyword evidence="5" id="KW-1185">Reference proteome</keyword>
<proteinExistence type="predicted"/>
<protein>
    <submittedName>
        <fullName evidence="4">Uncharacterized protein</fullName>
    </submittedName>
</protein>
<dbReference type="PROSITE" id="PS51155">
    <property type="entry name" value="CHIT_BIND_RR_2"/>
    <property type="match status" value="1"/>
</dbReference>
<name>A0A8J2NKX5_9HEXA</name>